<reference evidence="7" key="1">
    <citation type="journal article" date="2022" name="Front. Genet.">
        <title>Chromosome-Scale Assembly of the Dendrobium nobile Genome Provides Insights Into the Molecular Mechanism of the Biosynthesis of the Medicinal Active Ingredient of Dendrobium.</title>
        <authorList>
            <person name="Xu Q."/>
            <person name="Niu S.-C."/>
            <person name="Li K.-L."/>
            <person name="Zheng P.-J."/>
            <person name="Zhang X.-J."/>
            <person name="Jia Y."/>
            <person name="Liu Y."/>
            <person name="Niu Y.-X."/>
            <person name="Yu L.-H."/>
            <person name="Chen D.-F."/>
            <person name="Zhang G.-Q."/>
        </authorList>
    </citation>
    <scope>NUCLEOTIDE SEQUENCE</scope>
    <source>
        <tissue evidence="7">Leaf</tissue>
    </source>
</reference>
<dbReference type="Pfam" id="PF04434">
    <property type="entry name" value="SWIM"/>
    <property type="match status" value="1"/>
</dbReference>
<keyword evidence="1" id="KW-0479">Metal-binding</keyword>
<keyword evidence="3" id="KW-0862">Zinc</keyword>
<dbReference type="AlphaFoldDB" id="A0A8T3BJP1"/>
<evidence type="ECO:0000259" key="6">
    <source>
        <dbReference type="PROSITE" id="PS50966"/>
    </source>
</evidence>
<feature type="domain" description="SWIM-type" evidence="6">
    <location>
        <begin position="4"/>
        <end position="36"/>
    </location>
</feature>
<keyword evidence="2 4" id="KW-0863">Zinc-finger</keyword>
<protein>
    <recommendedName>
        <fullName evidence="6">SWIM-type domain-containing protein</fullName>
    </recommendedName>
</protein>
<dbReference type="OrthoDB" id="690873at2759"/>
<dbReference type="PROSITE" id="PS50966">
    <property type="entry name" value="ZF_SWIM"/>
    <property type="match status" value="1"/>
</dbReference>
<dbReference type="EMBL" id="JAGYWB010000009">
    <property type="protein sequence ID" value="KAI0512005.1"/>
    <property type="molecule type" value="Genomic_DNA"/>
</dbReference>
<dbReference type="GO" id="GO:0008270">
    <property type="term" value="F:zinc ion binding"/>
    <property type="evidence" value="ECO:0007669"/>
    <property type="project" value="UniProtKB-KW"/>
</dbReference>
<feature type="region of interest" description="Disordered" evidence="5">
    <location>
        <begin position="80"/>
        <end position="105"/>
    </location>
</feature>
<sequence length="105" mass="12267">MQGAIVELDFMSCSCRRWELNGLSCLHECAAINIGELLLNGFVHNFYTVYNYRRTYEFNIMRINSLDDWPKSEGTSPLLSRYNKSKRGHPPMIRRRGAYEQVDNS</sequence>
<evidence type="ECO:0000256" key="2">
    <source>
        <dbReference type="ARBA" id="ARBA00022771"/>
    </source>
</evidence>
<comment type="caution">
    <text evidence="7">The sequence shown here is derived from an EMBL/GenBank/DDBJ whole genome shotgun (WGS) entry which is preliminary data.</text>
</comment>
<keyword evidence="8" id="KW-1185">Reference proteome</keyword>
<evidence type="ECO:0000256" key="4">
    <source>
        <dbReference type="PROSITE-ProRule" id="PRU00325"/>
    </source>
</evidence>
<dbReference type="InterPro" id="IPR006564">
    <property type="entry name" value="Znf_PMZ"/>
</dbReference>
<evidence type="ECO:0000313" key="7">
    <source>
        <dbReference type="EMBL" id="KAI0512005.1"/>
    </source>
</evidence>
<evidence type="ECO:0000256" key="3">
    <source>
        <dbReference type="ARBA" id="ARBA00022833"/>
    </source>
</evidence>
<evidence type="ECO:0000313" key="8">
    <source>
        <dbReference type="Proteomes" id="UP000829196"/>
    </source>
</evidence>
<name>A0A8T3BJP1_DENNO</name>
<proteinExistence type="predicted"/>
<dbReference type="SMART" id="SM00575">
    <property type="entry name" value="ZnF_PMZ"/>
    <property type="match status" value="1"/>
</dbReference>
<dbReference type="InterPro" id="IPR007527">
    <property type="entry name" value="Znf_SWIM"/>
</dbReference>
<dbReference type="Proteomes" id="UP000829196">
    <property type="component" value="Unassembled WGS sequence"/>
</dbReference>
<accession>A0A8T3BJP1</accession>
<organism evidence="7 8">
    <name type="scientific">Dendrobium nobile</name>
    <name type="common">Orchid</name>
    <dbReference type="NCBI Taxonomy" id="94219"/>
    <lineage>
        <taxon>Eukaryota</taxon>
        <taxon>Viridiplantae</taxon>
        <taxon>Streptophyta</taxon>
        <taxon>Embryophyta</taxon>
        <taxon>Tracheophyta</taxon>
        <taxon>Spermatophyta</taxon>
        <taxon>Magnoliopsida</taxon>
        <taxon>Liliopsida</taxon>
        <taxon>Asparagales</taxon>
        <taxon>Orchidaceae</taxon>
        <taxon>Epidendroideae</taxon>
        <taxon>Malaxideae</taxon>
        <taxon>Dendrobiinae</taxon>
        <taxon>Dendrobium</taxon>
    </lineage>
</organism>
<gene>
    <name evidence="7" type="ORF">KFK09_012639</name>
</gene>
<evidence type="ECO:0000256" key="5">
    <source>
        <dbReference type="SAM" id="MobiDB-lite"/>
    </source>
</evidence>
<feature type="compositionally biased region" description="Basic residues" evidence="5">
    <location>
        <begin position="83"/>
        <end position="96"/>
    </location>
</feature>
<evidence type="ECO:0000256" key="1">
    <source>
        <dbReference type="ARBA" id="ARBA00022723"/>
    </source>
</evidence>